<sequence>MSIYTRNSNIYFVFKNNEILVHDYHIRSLIERKQGSIEYKKF</sequence>
<name>Q6FFX0_ACIAD</name>
<reference evidence="1 2" key="1">
    <citation type="journal article" date="2004" name="Nucleic Acids Res.">
        <title>Unique features revealed by the genome sequence of Acinetobacter sp. ADP1, a versatile and naturally transformation competent bacterium.</title>
        <authorList>
            <person name="Barbe V."/>
            <person name="Vallenet D."/>
            <person name="Fonknechten N."/>
            <person name="Kreimeyer A."/>
            <person name="Oztas S."/>
            <person name="Labarre L."/>
            <person name="Cruveiller S."/>
            <person name="Robert C."/>
            <person name="Duprat S."/>
            <person name="Wincker P."/>
            <person name="Ornston L.N."/>
            <person name="Weissenbach J."/>
            <person name="Marliere P."/>
            <person name="Cohen G.N."/>
            <person name="Medigue C."/>
        </authorList>
    </citation>
    <scope>NUCLEOTIDE SEQUENCE [LARGE SCALE GENOMIC DNA]</scope>
    <source>
        <strain evidence="2">ATCC 33305 / BD413 / ADP1</strain>
    </source>
</reference>
<proteinExistence type="predicted"/>
<gene>
    <name evidence="1" type="ordered locus">ACIAD0055</name>
</gene>
<dbReference type="HOGENOM" id="CLU_3245699_0_0_6"/>
<evidence type="ECO:0000313" key="1">
    <source>
        <dbReference type="EMBL" id="CAG67037.1"/>
    </source>
</evidence>
<dbReference type="Proteomes" id="UP000000430">
    <property type="component" value="Chromosome"/>
</dbReference>
<dbReference type="KEGG" id="aci:ACIAD0055"/>
<evidence type="ECO:0000313" key="2">
    <source>
        <dbReference type="Proteomes" id="UP000000430"/>
    </source>
</evidence>
<dbReference type="EMBL" id="CR543861">
    <property type="protein sequence ID" value="CAG67037.1"/>
    <property type="molecule type" value="Genomic_DNA"/>
</dbReference>
<organism evidence="1 2">
    <name type="scientific">Acinetobacter baylyi (strain ATCC 33305 / BD413 / ADP1)</name>
    <dbReference type="NCBI Taxonomy" id="62977"/>
    <lineage>
        <taxon>Bacteria</taxon>
        <taxon>Pseudomonadati</taxon>
        <taxon>Pseudomonadota</taxon>
        <taxon>Gammaproteobacteria</taxon>
        <taxon>Moraxellales</taxon>
        <taxon>Moraxellaceae</taxon>
        <taxon>Acinetobacter</taxon>
    </lineage>
</organism>
<dbReference type="AlphaFoldDB" id="Q6FFX0"/>
<accession>Q6FFX0</accession>
<protein>
    <submittedName>
        <fullName evidence="1">Uncharacterized protein</fullName>
    </submittedName>
</protein>